<evidence type="ECO:0000313" key="2">
    <source>
        <dbReference type="Proteomes" id="UP000507962"/>
    </source>
</evidence>
<evidence type="ECO:0000313" key="1">
    <source>
        <dbReference type="EMBL" id="VFQ44746.1"/>
    </source>
</evidence>
<dbReference type="AlphaFoldDB" id="A0A4U8YLD2"/>
<reference evidence="1 2" key="1">
    <citation type="submission" date="2019-03" db="EMBL/GenBank/DDBJ databases">
        <authorList>
            <person name="Nijsse B."/>
        </authorList>
    </citation>
    <scope>NUCLEOTIDE SEQUENCE [LARGE SCALE GENOMIC DNA]</scope>
    <source>
        <strain evidence="1">Desulfoluna butyratoxydans MSL71</strain>
    </source>
</reference>
<dbReference type="EMBL" id="CAADHO010000003">
    <property type="protein sequence ID" value="VFQ44746.1"/>
    <property type="molecule type" value="Genomic_DNA"/>
</dbReference>
<name>A0A4U8YLD2_9BACT</name>
<dbReference type="Proteomes" id="UP000507962">
    <property type="component" value="Unassembled WGS sequence"/>
</dbReference>
<protein>
    <recommendedName>
        <fullName evidence="3">4Fe-4S Wbl-type domain-containing protein</fullName>
    </recommendedName>
</protein>
<sequence length="90" mass="9906">MSDEPKKPVCYGVMEEVFPLGGDGLRHSPERCMACPHKTPCLRSALSSDPEADTVREERIDRAYDAGNLSFLARWSRKKALAGKGKKGKA</sequence>
<organism evidence="1 2">
    <name type="scientific">Desulfoluna butyratoxydans</name>
    <dbReference type="NCBI Taxonomy" id="231438"/>
    <lineage>
        <taxon>Bacteria</taxon>
        <taxon>Pseudomonadati</taxon>
        <taxon>Thermodesulfobacteriota</taxon>
        <taxon>Desulfobacteria</taxon>
        <taxon>Desulfobacterales</taxon>
        <taxon>Desulfolunaceae</taxon>
        <taxon>Desulfoluna</taxon>
    </lineage>
</organism>
<keyword evidence="2" id="KW-1185">Reference proteome</keyword>
<accession>A0A4U8YLD2</accession>
<proteinExistence type="predicted"/>
<gene>
    <name evidence="1" type="ORF">MSL71_24020</name>
</gene>
<dbReference type="RefSeq" id="WP_246317773.1">
    <property type="nucleotide sequence ID" value="NZ_CAADHO010000003.1"/>
</dbReference>
<evidence type="ECO:0008006" key="3">
    <source>
        <dbReference type="Google" id="ProtNLM"/>
    </source>
</evidence>